<reference evidence="2" key="1">
    <citation type="journal article" date="2009" name="PLoS Genet.">
        <title>Sequencing, mapping, and analysis of 27,455 maize full-length cDNAs.</title>
        <authorList>
            <person name="Soderlund C."/>
            <person name="Descour A."/>
            <person name="Kudrna D."/>
            <person name="Bomhoff M."/>
            <person name="Boyd L."/>
            <person name="Currie J."/>
            <person name="Angelova A."/>
            <person name="Collura K."/>
            <person name="Wissotski M."/>
            <person name="Ashley E."/>
            <person name="Morrow D."/>
            <person name="Fernandes J."/>
            <person name="Walbot V."/>
            <person name="Yu Y."/>
        </authorList>
    </citation>
    <scope>NUCLEOTIDE SEQUENCE</scope>
    <source>
        <strain evidence="2">B73</strain>
    </source>
</reference>
<dbReference type="EMBL" id="BT087947">
    <property type="protein sequence ID" value="ACR38300.1"/>
    <property type="molecule type" value="mRNA"/>
</dbReference>
<feature type="compositionally biased region" description="Polar residues" evidence="1">
    <location>
        <begin position="42"/>
        <end position="52"/>
    </location>
</feature>
<feature type="compositionally biased region" description="Basic residues" evidence="1">
    <location>
        <begin position="12"/>
        <end position="23"/>
    </location>
</feature>
<evidence type="ECO:0000313" key="2">
    <source>
        <dbReference type="EMBL" id="ACR38300.1"/>
    </source>
</evidence>
<dbReference type="AlphaFoldDB" id="C4JAV0"/>
<proteinExistence type="evidence at transcript level"/>
<protein>
    <submittedName>
        <fullName evidence="2">Uncharacterized protein</fullName>
    </submittedName>
</protein>
<evidence type="ECO:0000256" key="1">
    <source>
        <dbReference type="SAM" id="MobiDB-lite"/>
    </source>
</evidence>
<feature type="region of interest" description="Disordered" evidence="1">
    <location>
        <begin position="1"/>
        <end position="99"/>
    </location>
</feature>
<feature type="compositionally biased region" description="Low complexity" evidence="1">
    <location>
        <begin position="1"/>
        <end position="11"/>
    </location>
</feature>
<accession>C4JAV0</accession>
<name>C4JAV0_MAIZE</name>
<organism evidence="2">
    <name type="scientific">Zea mays</name>
    <name type="common">Maize</name>
    <dbReference type="NCBI Taxonomy" id="4577"/>
    <lineage>
        <taxon>Eukaryota</taxon>
        <taxon>Viridiplantae</taxon>
        <taxon>Streptophyta</taxon>
        <taxon>Embryophyta</taxon>
        <taxon>Tracheophyta</taxon>
        <taxon>Spermatophyta</taxon>
        <taxon>Magnoliopsida</taxon>
        <taxon>Liliopsida</taxon>
        <taxon>Poales</taxon>
        <taxon>Poaceae</taxon>
        <taxon>PACMAD clade</taxon>
        <taxon>Panicoideae</taxon>
        <taxon>Andropogonodae</taxon>
        <taxon>Andropogoneae</taxon>
        <taxon>Tripsacinae</taxon>
        <taxon>Zea</taxon>
    </lineage>
</organism>
<feature type="compositionally biased region" description="Low complexity" evidence="1">
    <location>
        <begin position="24"/>
        <end position="41"/>
    </location>
</feature>
<sequence>MRSPSTSSSARVSRRSSARRRMPSRSSSSPPGCRSTPPSCSTAWIQTGRCSRTASTAAPAATPVTGRSSRIWPPPVGRWTALSSSTTIPMPTPCSRRTPSRWRRSWMMTTTRNCRG</sequence>
<feature type="compositionally biased region" description="Low complexity" evidence="1">
    <location>
        <begin position="53"/>
        <end position="65"/>
    </location>
</feature>